<dbReference type="Pfam" id="PF00248">
    <property type="entry name" value="Aldo_ket_red"/>
    <property type="match status" value="1"/>
</dbReference>
<dbReference type="Proteomes" id="UP000326924">
    <property type="component" value="Unassembled WGS sequence"/>
</dbReference>
<name>A0A5J5EUC0_9PEZI</name>
<dbReference type="AlphaFoldDB" id="A0A5J5EUC0"/>
<dbReference type="GO" id="GO:0016491">
    <property type="term" value="F:oxidoreductase activity"/>
    <property type="evidence" value="ECO:0007669"/>
    <property type="project" value="UniProtKB-KW"/>
</dbReference>
<evidence type="ECO:0000256" key="2">
    <source>
        <dbReference type="ARBA" id="ARBA00023002"/>
    </source>
</evidence>
<evidence type="ECO:0000259" key="4">
    <source>
        <dbReference type="Pfam" id="PF00248"/>
    </source>
</evidence>
<dbReference type="FunCoup" id="A0A5J5EUC0">
    <property type="interactions" value="53"/>
</dbReference>
<dbReference type="PANTHER" id="PTHR43364">
    <property type="entry name" value="NADH-SPECIFIC METHYLGLYOXAL REDUCTASE-RELATED"/>
    <property type="match status" value="1"/>
</dbReference>
<proteinExistence type="inferred from homology"/>
<organism evidence="5 6">
    <name type="scientific">Sphaerosporella brunnea</name>
    <dbReference type="NCBI Taxonomy" id="1250544"/>
    <lineage>
        <taxon>Eukaryota</taxon>
        <taxon>Fungi</taxon>
        <taxon>Dikarya</taxon>
        <taxon>Ascomycota</taxon>
        <taxon>Pezizomycotina</taxon>
        <taxon>Pezizomycetes</taxon>
        <taxon>Pezizales</taxon>
        <taxon>Pyronemataceae</taxon>
        <taxon>Sphaerosporella</taxon>
    </lineage>
</organism>
<evidence type="ECO:0000256" key="1">
    <source>
        <dbReference type="ARBA" id="ARBA00022857"/>
    </source>
</evidence>
<comment type="caution">
    <text evidence="5">The sequence shown here is derived from an EMBL/GenBank/DDBJ whole genome shotgun (WGS) entry which is preliminary data.</text>
</comment>
<dbReference type="InterPro" id="IPR050523">
    <property type="entry name" value="AKR_Detox_Biosynth"/>
</dbReference>
<dbReference type="InParanoid" id="A0A5J5EUC0"/>
<keyword evidence="6" id="KW-1185">Reference proteome</keyword>
<comment type="similarity">
    <text evidence="3">Belongs to the aldo/keto reductase family. Aldo/keto reductase 2 subfamily.</text>
</comment>
<sequence length="386" mass="42877">MPFGPAPKPASPLGYHRILSPTAGVRVSPLCLGAMNFGDAWKEFMGACDKKSAFEILDYFFEHGGNFIDTANVYQGEESEEWLGEWMGSRKNRDQLVIATKFTSGYPSGKNGEKVLSNFQGNHAKSLHVSLEASLRKLQTSYVDVLYVHWWDFTTSIPELMQALNRSVAAGKVLYLGISDTPAWIVSKANEYARSHGLAQFSVYQGQWNASARDFERDILPMCEAEGMAIAPWGVLGAGHFKSQAQREKGSKDGRNLFPVTETIVKVSQKLEEIAEKKSTLITSVALAYIMHKYPYVYPIVGGRTVEHLKGNIEALSLELTDEEIDAIEAAVPFDVGFPMNMMFGFPDPNAKYSSRMTSADIGLLKSVVHLDVPEKLRPVRPRKLE</sequence>
<evidence type="ECO:0000313" key="6">
    <source>
        <dbReference type="Proteomes" id="UP000326924"/>
    </source>
</evidence>
<dbReference type="EMBL" id="VXIS01000117">
    <property type="protein sequence ID" value="KAA8903436.1"/>
    <property type="molecule type" value="Genomic_DNA"/>
</dbReference>
<protein>
    <submittedName>
        <fullName evidence="5">Aryl-alcohol dehydrogenase-like protein</fullName>
    </submittedName>
</protein>
<evidence type="ECO:0000256" key="3">
    <source>
        <dbReference type="ARBA" id="ARBA00038157"/>
    </source>
</evidence>
<dbReference type="Gene3D" id="3.20.20.100">
    <property type="entry name" value="NADP-dependent oxidoreductase domain"/>
    <property type="match status" value="1"/>
</dbReference>
<keyword evidence="2" id="KW-0560">Oxidoreductase</keyword>
<evidence type="ECO:0000313" key="5">
    <source>
        <dbReference type="EMBL" id="KAA8903436.1"/>
    </source>
</evidence>
<reference evidence="5 6" key="1">
    <citation type="submission" date="2019-09" db="EMBL/GenBank/DDBJ databases">
        <title>Draft genome of the ectomycorrhizal ascomycete Sphaerosporella brunnea.</title>
        <authorList>
            <consortium name="DOE Joint Genome Institute"/>
            <person name="Benucci G.M."/>
            <person name="Marozzi G."/>
            <person name="Antonielli L."/>
            <person name="Sanchez S."/>
            <person name="Marco P."/>
            <person name="Wang X."/>
            <person name="Falini L.B."/>
            <person name="Barry K."/>
            <person name="Haridas S."/>
            <person name="Lipzen A."/>
            <person name="Labutti K."/>
            <person name="Grigoriev I.V."/>
            <person name="Murat C."/>
            <person name="Martin F."/>
            <person name="Albertini E."/>
            <person name="Donnini D."/>
            <person name="Bonito G."/>
        </authorList>
    </citation>
    <scope>NUCLEOTIDE SEQUENCE [LARGE SCALE GENOMIC DNA]</scope>
    <source>
        <strain evidence="5 6">Sb_GMNB300</strain>
    </source>
</reference>
<gene>
    <name evidence="5" type="ORF">FN846DRAFT_954048</name>
</gene>
<keyword evidence="1" id="KW-0521">NADP</keyword>
<dbReference type="InterPro" id="IPR036812">
    <property type="entry name" value="NAD(P)_OxRdtase_dom_sf"/>
</dbReference>
<accession>A0A5J5EUC0</accession>
<dbReference type="InterPro" id="IPR023210">
    <property type="entry name" value="NADP_OxRdtase_dom"/>
</dbReference>
<feature type="domain" description="NADP-dependent oxidoreductase" evidence="4">
    <location>
        <begin position="29"/>
        <end position="331"/>
    </location>
</feature>
<dbReference type="OrthoDB" id="48988at2759"/>
<dbReference type="CDD" id="cd19146">
    <property type="entry name" value="AKR_AKR9A1-2"/>
    <property type="match status" value="1"/>
</dbReference>
<dbReference type="SUPFAM" id="SSF51430">
    <property type="entry name" value="NAD(P)-linked oxidoreductase"/>
    <property type="match status" value="1"/>
</dbReference>
<dbReference type="PANTHER" id="PTHR43364:SF7">
    <property type="entry name" value="NADP-DEPENDENT OXIDOREDUCTASE DOMAIN-CONTAINING PROTEIN-RELATED"/>
    <property type="match status" value="1"/>
</dbReference>